<dbReference type="SMART" id="SM00285">
    <property type="entry name" value="PBD"/>
    <property type="match status" value="1"/>
</dbReference>
<dbReference type="InterPro" id="IPR036936">
    <property type="entry name" value="CRIB_dom_sf"/>
</dbReference>
<accession>A0A7C8JXZ2</accession>
<evidence type="ECO:0000256" key="2">
    <source>
        <dbReference type="ARBA" id="ARBA00022527"/>
    </source>
</evidence>
<feature type="domain" description="CRIB" evidence="8">
    <location>
        <begin position="10"/>
        <end position="23"/>
    </location>
</feature>
<evidence type="ECO:0000256" key="6">
    <source>
        <dbReference type="ARBA" id="ARBA00022840"/>
    </source>
</evidence>
<dbReference type="GO" id="GO:0005524">
    <property type="term" value="F:ATP binding"/>
    <property type="evidence" value="ECO:0007669"/>
    <property type="project" value="UniProtKB-KW"/>
</dbReference>
<dbReference type="InterPro" id="IPR000095">
    <property type="entry name" value="CRIB_dom"/>
</dbReference>
<dbReference type="Pfam" id="PF00786">
    <property type="entry name" value="PBD"/>
    <property type="match status" value="1"/>
</dbReference>
<dbReference type="AlphaFoldDB" id="A0A7C8JXZ2"/>
<proteinExistence type="predicted"/>
<feature type="compositionally biased region" description="Polar residues" evidence="7">
    <location>
        <begin position="101"/>
        <end position="113"/>
    </location>
</feature>
<organism evidence="9 10">
    <name type="scientific">Orbilia oligospora</name>
    <name type="common">Nematode-trapping fungus</name>
    <name type="synonym">Arthrobotrys oligospora</name>
    <dbReference type="NCBI Taxonomy" id="2813651"/>
    <lineage>
        <taxon>Eukaryota</taxon>
        <taxon>Fungi</taxon>
        <taxon>Dikarya</taxon>
        <taxon>Ascomycota</taxon>
        <taxon>Pezizomycotina</taxon>
        <taxon>Orbiliomycetes</taxon>
        <taxon>Orbiliales</taxon>
        <taxon>Orbiliaceae</taxon>
        <taxon>Orbilia</taxon>
    </lineage>
</organism>
<feature type="region of interest" description="Disordered" evidence="7">
    <location>
        <begin position="49"/>
        <end position="78"/>
    </location>
</feature>
<dbReference type="Proteomes" id="UP000480548">
    <property type="component" value="Unassembled WGS sequence"/>
</dbReference>
<evidence type="ECO:0000256" key="1">
    <source>
        <dbReference type="ARBA" id="ARBA00012513"/>
    </source>
</evidence>
<keyword evidence="6" id="KW-0067">ATP-binding</keyword>
<keyword evidence="3" id="KW-0808">Transferase</keyword>
<evidence type="ECO:0000259" key="8">
    <source>
        <dbReference type="PROSITE" id="PS50108"/>
    </source>
</evidence>
<evidence type="ECO:0000313" key="9">
    <source>
        <dbReference type="EMBL" id="KAF3138834.1"/>
    </source>
</evidence>
<protein>
    <recommendedName>
        <fullName evidence="1">non-specific serine/threonine protein kinase</fullName>
        <ecNumber evidence="1">2.7.11.1</ecNumber>
    </recommendedName>
</protein>
<dbReference type="EMBL" id="WIQZ01000021">
    <property type="protein sequence ID" value="KAF3138834.1"/>
    <property type="molecule type" value="Genomic_DNA"/>
</dbReference>
<comment type="caution">
    <text evidence="9">The sequence shown here is derived from an EMBL/GenBank/DDBJ whole genome shotgun (WGS) entry which is preliminary data.</text>
</comment>
<keyword evidence="2" id="KW-0723">Serine/threonine-protein kinase</keyword>
<dbReference type="InterPro" id="IPR033923">
    <property type="entry name" value="PAK_BD"/>
</dbReference>
<reference evidence="9 10" key="1">
    <citation type="submission" date="2019-06" db="EMBL/GenBank/DDBJ databases">
        <authorList>
            <person name="Palmer J.M."/>
        </authorList>
    </citation>
    <scope>NUCLEOTIDE SEQUENCE [LARGE SCALE GENOMIC DNA]</scope>
    <source>
        <strain evidence="9 10">TWF703</strain>
    </source>
</reference>
<evidence type="ECO:0000256" key="4">
    <source>
        <dbReference type="ARBA" id="ARBA00022741"/>
    </source>
</evidence>
<feature type="region of interest" description="Disordered" evidence="7">
    <location>
        <begin position="93"/>
        <end position="149"/>
    </location>
</feature>
<evidence type="ECO:0000256" key="5">
    <source>
        <dbReference type="ARBA" id="ARBA00022777"/>
    </source>
</evidence>
<dbReference type="PROSITE" id="PS50108">
    <property type="entry name" value="CRIB"/>
    <property type="match status" value="1"/>
</dbReference>
<feature type="compositionally biased region" description="Polar residues" evidence="7">
    <location>
        <begin position="139"/>
        <end position="149"/>
    </location>
</feature>
<dbReference type="CDD" id="cd01093">
    <property type="entry name" value="CRIB_PAK_like"/>
    <property type="match status" value="1"/>
</dbReference>
<gene>
    <name evidence="9" type="ORF">TWF703_004375</name>
</gene>
<evidence type="ECO:0000313" key="10">
    <source>
        <dbReference type="Proteomes" id="UP000480548"/>
    </source>
</evidence>
<dbReference type="Gene3D" id="3.90.810.10">
    <property type="entry name" value="CRIB domain"/>
    <property type="match status" value="1"/>
</dbReference>
<evidence type="ECO:0000256" key="7">
    <source>
        <dbReference type="SAM" id="MobiDB-lite"/>
    </source>
</evidence>
<keyword evidence="4" id="KW-0547">Nucleotide-binding</keyword>
<sequence length="183" mass="20597">MSDDKMAMEVGTPYQFDHVTHVGFDHTTGGFTGLPPEWEAVLRGEITAEEVNRRRNPPNYQRQNAMTAQRGGSGSGRRKKQSCFMAFLGKCFGSTYEDKSPSPTRIVSSSRLVETSERPSSVPPPYDSVKSYDEVEQRPVNSPTTATPPTQRTMLQISLLVLDQQFLSFAAFLRYPYFAFKQK</sequence>
<name>A0A7C8JXZ2_ORBOL</name>
<evidence type="ECO:0000256" key="3">
    <source>
        <dbReference type="ARBA" id="ARBA00022679"/>
    </source>
</evidence>
<keyword evidence="5" id="KW-0418">Kinase</keyword>
<dbReference type="GO" id="GO:0004674">
    <property type="term" value="F:protein serine/threonine kinase activity"/>
    <property type="evidence" value="ECO:0007669"/>
    <property type="project" value="UniProtKB-KW"/>
</dbReference>
<dbReference type="EC" id="2.7.11.1" evidence="1"/>